<dbReference type="InterPro" id="IPR026898">
    <property type="entry name" value="PrsW"/>
</dbReference>
<evidence type="ECO:0000313" key="2">
    <source>
        <dbReference type="EMBL" id="TMJ14661.1"/>
    </source>
</evidence>
<feature type="transmembrane region" description="Helical" evidence="1">
    <location>
        <begin position="45"/>
        <end position="66"/>
    </location>
</feature>
<keyword evidence="2" id="KW-0378">Hydrolase</keyword>
<dbReference type="GO" id="GO:0008237">
    <property type="term" value="F:metallopeptidase activity"/>
    <property type="evidence" value="ECO:0007669"/>
    <property type="project" value="UniProtKB-KW"/>
</dbReference>
<dbReference type="PANTHER" id="PTHR36844">
    <property type="entry name" value="PROTEASE PRSW"/>
    <property type="match status" value="1"/>
</dbReference>
<sequence>MEAPSHPAFGPMPSDLPKWQNIFLVGLLLWILSVVVTGATGNVNMVPTVVLLGSFLVPVTAVVWYLDHYESPELTLRLVVYTFIVGGVLGTLAASVLESWLRTESFLGYAGVGLIEEFAKLAALMFVARRLPYHSVRDGIVLGATVGFGFGALESSGYALTSLITIRGPEVSLSLGNLVFTELLRG</sequence>
<name>A0A537M312_9BACT</name>
<feature type="transmembrane region" description="Helical" evidence="1">
    <location>
        <begin position="78"/>
        <end position="100"/>
    </location>
</feature>
<protein>
    <submittedName>
        <fullName evidence="2">PrsW family intramembrane metalloprotease</fullName>
    </submittedName>
</protein>
<organism evidence="2 3">
    <name type="scientific">Candidatus Segetimicrobium genomatis</name>
    <dbReference type="NCBI Taxonomy" id="2569760"/>
    <lineage>
        <taxon>Bacteria</taxon>
        <taxon>Bacillati</taxon>
        <taxon>Candidatus Sysuimicrobiota</taxon>
        <taxon>Candidatus Sysuimicrobiia</taxon>
        <taxon>Candidatus Sysuimicrobiales</taxon>
        <taxon>Candidatus Segetimicrobiaceae</taxon>
        <taxon>Candidatus Segetimicrobium</taxon>
    </lineage>
</organism>
<dbReference type="PANTHER" id="PTHR36844:SF1">
    <property type="entry name" value="PROTEASE PRSW"/>
    <property type="match status" value="1"/>
</dbReference>
<gene>
    <name evidence="2" type="ORF">E6H02_02965</name>
</gene>
<feature type="transmembrane region" description="Helical" evidence="1">
    <location>
        <begin position="21"/>
        <end position="39"/>
    </location>
</feature>
<feature type="transmembrane region" description="Helical" evidence="1">
    <location>
        <begin position="106"/>
        <end position="128"/>
    </location>
</feature>
<keyword evidence="1" id="KW-1133">Transmembrane helix</keyword>
<accession>A0A537M312</accession>
<keyword evidence="2" id="KW-0482">Metalloprotease</keyword>
<dbReference type="Pfam" id="PF13367">
    <property type="entry name" value="PrsW-protease"/>
    <property type="match status" value="1"/>
</dbReference>
<dbReference type="GO" id="GO:0006508">
    <property type="term" value="P:proteolysis"/>
    <property type="evidence" value="ECO:0007669"/>
    <property type="project" value="UniProtKB-KW"/>
</dbReference>
<comment type="caution">
    <text evidence="2">The sequence shown here is derived from an EMBL/GenBank/DDBJ whole genome shotgun (WGS) entry which is preliminary data.</text>
</comment>
<evidence type="ECO:0000313" key="3">
    <source>
        <dbReference type="Proteomes" id="UP000320393"/>
    </source>
</evidence>
<dbReference type="AlphaFoldDB" id="A0A537M312"/>
<keyword evidence="2" id="KW-0645">Protease</keyword>
<dbReference type="Proteomes" id="UP000320393">
    <property type="component" value="Unassembled WGS sequence"/>
</dbReference>
<evidence type="ECO:0000256" key="1">
    <source>
        <dbReference type="SAM" id="Phobius"/>
    </source>
</evidence>
<keyword evidence="1" id="KW-0472">Membrane</keyword>
<proteinExistence type="predicted"/>
<dbReference type="EMBL" id="VBAM01000094">
    <property type="protein sequence ID" value="TMJ14661.1"/>
    <property type="molecule type" value="Genomic_DNA"/>
</dbReference>
<feature type="non-terminal residue" evidence="2">
    <location>
        <position position="186"/>
    </location>
</feature>
<reference evidence="2 3" key="1">
    <citation type="journal article" date="2019" name="Nat. Microbiol.">
        <title>Mediterranean grassland soil C-N compound turnover is dependent on rainfall and depth, and is mediated by genomically divergent microorganisms.</title>
        <authorList>
            <person name="Diamond S."/>
            <person name="Andeer P.F."/>
            <person name="Li Z."/>
            <person name="Crits-Christoph A."/>
            <person name="Burstein D."/>
            <person name="Anantharaman K."/>
            <person name="Lane K.R."/>
            <person name="Thomas B.C."/>
            <person name="Pan C."/>
            <person name="Northen T.R."/>
            <person name="Banfield J.F."/>
        </authorList>
    </citation>
    <scope>NUCLEOTIDE SEQUENCE [LARGE SCALE GENOMIC DNA]</scope>
    <source>
        <strain evidence="2">NP_5</strain>
    </source>
</reference>
<keyword evidence="1" id="KW-0812">Transmembrane</keyword>